<dbReference type="InterPro" id="IPR032675">
    <property type="entry name" value="LRR_dom_sf"/>
</dbReference>
<protein>
    <recommendedName>
        <fullName evidence="3">F-box domain-containing protein</fullName>
    </recommendedName>
</protein>
<dbReference type="OMA" id="ITRVRFP"/>
<dbReference type="EMBL" id="KK583281">
    <property type="protein sequence ID" value="KDO21723.1"/>
    <property type="molecule type" value="Genomic_DNA"/>
</dbReference>
<dbReference type="Proteomes" id="UP000030745">
    <property type="component" value="Unassembled WGS sequence"/>
</dbReference>
<reference evidence="1 2" key="1">
    <citation type="journal article" date="2013" name="PLoS Genet.">
        <title>Distinctive expansion of potential virulence genes in the genome of the oomycete fish pathogen Saprolegnia parasitica.</title>
        <authorList>
            <person name="Jiang R.H."/>
            <person name="de Bruijn I."/>
            <person name="Haas B.J."/>
            <person name="Belmonte R."/>
            <person name="Lobach L."/>
            <person name="Christie J."/>
            <person name="van den Ackerveken G."/>
            <person name="Bottin A."/>
            <person name="Bulone V."/>
            <person name="Diaz-Moreno S.M."/>
            <person name="Dumas B."/>
            <person name="Fan L."/>
            <person name="Gaulin E."/>
            <person name="Govers F."/>
            <person name="Grenville-Briggs L.J."/>
            <person name="Horner N.R."/>
            <person name="Levin J.Z."/>
            <person name="Mammella M."/>
            <person name="Meijer H.J."/>
            <person name="Morris P."/>
            <person name="Nusbaum C."/>
            <person name="Oome S."/>
            <person name="Phillips A.J."/>
            <person name="van Rooyen D."/>
            <person name="Rzeszutek E."/>
            <person name="Saraiva M."/>
            <person name="Secombes C.J."/>
            <person name="Seidl M.F."/>
            <person name="Snel B."/>
            <person name="Stassen J.H."/>
            <person name="Sykes S."/>
            <person name="Tripathy S."/>
            <person name="van den Berg H."/>
            <person name="Vega-Arreguin J.C."/>
            <person name="Wawra S."/>
            <person name="Young S.K."/>
            <person name="Zeng Q."/>
            <person name="Dieguez-Uribeondo J."/>
            <person name="Russ C."/>
            <person name="Tyler B.M."/>
            <person name="van West P."/>
        </authorList>
    </citation>
    <scope>NUCLEOTIDE SEQUENCE [LARGE SCALE GENOMIC DNA]</scope>
    <source>
        <strain evidence="1 2">CBS 223.65</strain>
    </source>
</reference>
<evidence type="ECO:0008006" key="3">
    <source>
        <dbReference type="Google" id="ProtNLM"/>
    </source>
</evidence>
<dbReference type="SUPFAM" id="SSF52047">
    <property type="entry name" value="RNI-like"/>
    <property type="match status" value="1"/>
</dbReference>
<dbReference type="GeneID" id="24135039"/>
<keyword evidence="2" id="KW-1185">Reference proteome</keyword>
<proteinExistence type="predicted"/>
<gene>
    <name evidence="1" type="ORF">SPRG_13139</name>
</gene>
<dbReference type="OrthoDB" id="10325523at2759"/>
<dbReference type="Gene3D" id="3.80.10.10">
    <property type="entry name" value="Ribonuclease Inhibitor"/>
    <property type="match status" value="1"/>
</dbReference>
<dbReference type="AlphaFoldDB" id="A0A067BU04"/>
<sequence>MQTVVVLSPDLVELVALFLSDDLPAFVAALAPWGRTPALDAFVRLQHCADVTVAWPRVTIHHALAIATSDALRGALSLRPAIEVVMPRDGDLALVVAPYARCITRVRFPRLHPMTTMDGYAMRNALLALPRLRSLELAPQQFAPSDTYLDALLETLEHDHLTSLQLHVDMPRGEVFLDRRFAINLVRWLQRPSRRCLSLRSVRVRLDDDPMLLQTLREAIQSHPRLSAQLVHVDIFDEYVLHGEQLPQVFQAQRWASSLVASLEPRPIDRMARAIAKPMGDAPACGYLVEAVDAPARPTFLVTSHGTLQDMSSRLTQMLPTLPWLRLLLLHKSTGDDIARLVDVLPRCQRLSHLVLSGPGLTPTVVAALLRRLPQCPSTRWLGLQNPTCSSRELMAMDGWRHCLRRLEHMELSSSQWSFRDKAAVLNDAQRHMKAATVVIHVSPPSSRWGLDRLFP</sequence>
<dbReference type="KEGG" id="spar:SPRG_13139"/>
<name>A0A067BU04_SAPPC</name>
<organism evidence="1 2">
    <name type="scientific">Saprolegnia parasitica (strain CBS 223.65)</name>
    <dbReference type="NCBI Taxonomy" id="695850"/>
    <lineage>
        <taxon>Eukaryota</taxon>
        <taxon>Sar</taxon>
        <taxon>Stramenopiles</taxon>
        <taxon>Oomycota</taxon>
        <taxon>Saprolegniomycetes</taxon>
        <taxon>Saprolegniales</taxon>
        <taxon>Saprolegniaceae</taxon>
        <taxon>Saprolegnia</taxon>
    </lineage>
</organism>
<dbReference type="VEuPathDB" id="FungiDB:SPRG_13139"/>
<dbReference type="RefSeq" id="XP_012207526.1">
    <property type="nucleotide sequence ID" value="XM_012352136.1"/>
</dbReference>
<evidence type="ECO:0000313" key="2">
    <source>
        <dbReference type="Proteomes" id="UP000030745"/>
    </source>
</evidence>
<evidence type="ECO:0000313" key="1">
    <source>
        <dbReference type="EMBL" id="KDO21723.1"/>
    </source>
</evidence>
<accession>A0A067BU04</accession>